<gene>
    <name evidence="2" type="ORF">OVA965_LOCUS38786</name>
    <name evidence="3" type="ORF">TMI583_LOCUS39999</name>
</gene>
<name>A0A8S2FRG6_9BILA</name>
<keyword evidence="1" id="KW-0732">Signal</keyword>
<comment type="caution">
    <text evidence="2">The sequence shown here is derived from an EMBL/GenBank/DDBJ whole genome shotgun (WGS) entry which is preliminary data.</text>
</comment>
<evidence type="ECO:0000313" key="2">
    <source>
        <dbReference type="EMBL" id="CAF1541194.1"/>
    </source>
</evidence>
<accession>A0A8S2FRG6</accession>
<organism evidence="2 4">
    <name type="scientific">Didymodactylos carnosus</name>
    <dbReference type="NCBI Taxonomy" id="1234261"/>
    <lineage>
        <taxon>Eukaryota</taxon>
        <taxon>Metazoa</taxon>
        <taxon>Spiralia</taxon>
        <taxon>Gnathifera</taxon>
        <taxon>Rotifera</taxon>
        <taxon>Eurotatoria</taxon>
        <taxon>Bdelloidea</taxon>
        <taxon>Philodinida</taxon>
        <taxon>Philodinidae</taxon>
        <taxon>Didymodactylos</taxon>
    </lineage>
</organism>
<dbReference type="AlphaFoldDB" id="A0A8S2FRG6"/>
<evidence type="ECO:0000313" key="3">
    <source>
        <dbReference type="EMBL" id="CAF4329488.1"/>
    </source>
</evidence>
<protein>
    <submittedName>
        <fullName evidence="2">Uncharacterized protein</fullName>
    </submittedName>
</protein>
<feature type="chain" id="PRO_5036273525" evidence="1">
    <location>
        <begin position="20"/>
        <end position="277"/>
    </location>
</feature>
<reference evidence="2" key="1">
    <citation type="submission" date="2021-02" db="EMBL/GenBank/DDBJ databases">
        <authorList>
            <person name="Nowell W R."/>
        </authorList>
    </citation>
    <scope>NUCLEOTIDE SEQUENCE</scope>
</reference>
<sequence length="277" mass="30257">MYYLIVGLITTLLTCQSLSLPAASSKCTQDGECVHTDDCANNCTKNSGPQCTRAECINDQCQSIQPCSRQTCSKSNECVFNTLVACKPQTCPNGYEPPCTEPRCNDGICSIIPACSKRVISTTRTTSSPNSRNYCQTVNDCVTNKRCIDCNKGRGPACTQVTCTHKQCEVIEPCSQQLLPQCTHDNECLHTDDCRANCSQGMGPKCTKAECLNDQCETIPPCSKQTCSKKKPCIFETFVACKPKTCPNGYEPPCTEARCIDNICHIIPPCSKHTKTV</sequence>
<dbReference type="EMBL" id="CAJNOK010038890">
    <property type="protein sequence ID" value="CAF1541194.1"/>
    <property type="molecule type" value="Genomic_DNA"/>
</dbReference>
<dbReference type="Proteomes" id="UP000682733">
    <property type="component" value="Unassembled WGS sequence"/>
</dbReference>
<feature type="signal peptide" evidence="1">
    <location>
        <begin position="1"/>
        <end position="19"/>
    </location>
</feature>
<proteinExistence type="predicted"/>
<dbReference type="EMBL" id="CAJOBA010061214">
    <property type="protein sequence ID" value="CAF4329488.1"/>
    <property type="molecule type" value="Genomic_DNA"/>
</dbReference>
<evidence type="ECO:0000313" key="4">
    <source>
        <dbReference type="Proteomes" id="UP000677228"/>
    </source>
</evidence>
<dbReference type="Proteomes" id="UP000677228">
    <property type="component" value="Unassembled WGS sequence"/>
</dbReference>
<evidence type="ECO:0000256" key="1">
    <source>
        <dbReference type="SAM" id="SignalP"/>
    </source>
</evidence>